<evidence type="ECO:0000313" key="1">
    <source>
        <dbReference type="EMBL" id="KAH7856521.1"/>
    </source>
</evidence>
<reference evidence="1 2" key="1">
    <citation type="journal article" date="2021" name="Hortic Res">
        <title>High-quality reference genome and annotation aids understanding of berry development for evergreen blueberry (Vaccinium darrowii).</title>
        <authorList>
            <person name="Yu J."/>
            <person name="Hulse-Kemp A.M."/>
            <person name="Babiker E."/>
            <person name="Staton M."/>
        </authorList>
    </citation>
    <scope>NUCLEOTIDE SEQUENCE [LARGE SCALE GENOMIC DNA]</scope>
    <source>
        <strain evidence="2">cv. NJ 8807/NJ 8810</strain>
        <tissue evidence="1">Young leaf</tissue>
    </source>
</reference>
<protein>
    <submittedName>
        <fullName evidence="1">Uncharacterized protein</fullName>
    </submittedName>
</protein>
<organism evidence="1 2">
    <name type="scientific">Vaccinium darrowii</name>
    <dbReference type="NCBI Taxonomy" id="229202"/>
    <lineage>
        <taxon>Eukaryota</taxon>
        <taxon>Viridiplantae</taxon>
        <taxon>Streptophyta</taxon>
        <taxon>Embryophyta</taxon>
        <taxon>Tracheophyta</taxon>
        <taxon>Spermatophyta</taxon>
        <taxon>Magnoliopsida</taxon>
        <taxon>eudicotyledons</taxon>
        <taxon>Gunneridae</taxon>
        <taxon>Pentapetalae</taxon>
        <taxon>asterids</taxon>
        <taxon>Ericales</taxon>
        <taxon>Ericaceae</taxon>
        <taxon>Vaccinioideae</taxon>
        <taxon>Vaccinieae</taxon>
        <taxon>Vaccinium</taxon>
    </lineage>
</organism>
<accession>A0ACB7YS72</accession>
<comment type="caution">
    <text evidence="1">The sequence shown here is derived from an EMBL/GenBank/DDBJ whole genome shotgun (WGS) entry which is preliminary data.</text>
</comment>
<keyword evidence="2" id="KW-1185">Reference proteome</keyword>
<proteinExistence type="predicted"/>
<dbReference type="Proteomes" id="UP000828048">
    <property type="component" value="Chromosome 3"/>
</dbReference>
<sequence>MLLPGFPLQVPNFLMATPIAIIGAASSALQALGATSQGVQASFQIKDRWSANVKDVDDRAPECVIKRNGPDIRDFGTLRKALGKILDWLMNGYDVKGIGIHGIPGIGKTTIMSNLNDHNQVAKMFDVVIWLKVSKEGKENLCRENLQQDIVQRLKLKRGGTRNPDEVAQRISMVLERKRYLLLLDDVKQPLNLREIGIPNSNNGSKIVLTTRERPVCKWMNLDKEIKVEYLPIDEAWKMFQNVIGKNVLTEDPKILPIAHKVCEECCGLPLLIEKVAPTFKFKTTAIRWEGVLDDWRMWPVEGLGGIEELYERMRFCYNELKDERFQKCFLYGALYPEDRDINTDSLLECWEAEDLLVHGNDGRTERVKAGYSAIDHLQDVSFFEKGKRDYHVTMEKFIRQVAFYISEGLRECKHLVKTNKKLSDPPDVESWSEKNRISLGANELYRLPDSPNCSMLSTLFLQSNKVLKEIPSEFFNCMIELRVLDLSDTGITSLPSSLSILCKLKVLHLNNCKQLVELPSNIEGLEDLEFLDIHGSGINGIPSHIKKLKLLKHLWVSFGNGNGNGAQGVSFNYNMISELSELEELVIDFEKRQQCTNAVVQNIMEEVAKLEKFKKLRVCFPEMIIDVLDIGIVPPKTVLINVPEARALLSYIEGSSWKEVRKITSFQFFIGLELKKGEYCRHRNLAKYGKYVKYCNGVVSDKDDTPILEVLAEAEGLELVSHTDMTQLSDFVTSNMNKIKGFVIDGCAAMETIIDTGGSELLPNLDVLIINNLRRLKSIWKVTLRSGCQASKLTTLVISNCKVLVNVCPPGAIQQLSVIQYLTIEKCDKVEEIFPRVNGLILPNLKELILLGMKKLSSICAIESLILPSLEKLKILKCPSLRKLPFNRGNVMNLNCIEAEKNWWEALLWQEQEDKEELEKLYVPLEVMFCP</sequence>
<name>A0ACB7YS72_9ERIC</name>
<dbReference type="EMBL" id="CM037153">
    <property type="protein sequence ID" value="KAH7856521.1"/>
    <property type="molecule type" value="Genomic_DNA"/>
</dbReference>
<evidence type="ECO:0000313" key="2">
    <source>
        <dbReference type="Proteomes" id="UP000828048"/>
    </source>
</evidence>
<gene>
    <name evidence="1" type="ORF">Vadar_002436</name>
</gene>